<evidence type="ECO:0000313" key="4">
    <source>
        <dbReference type="Proteomes" id="UP001303236"/>
    </source>
</evidence>
<organism evidence="3 4">
    <name type="scientific">Streptomyces durocortorensis</name>
    <dbReference type="NCBI Taxonomy" id="2811104"/>
    <lineage>
        <taxon>Bacteria</taxon>
        <taxon>Bacillati</taxon>
        <taxon>Actinomycetota</taxon>
        <taxon>Actinomycetes</taxon>
        <taxon>Kitasatosporales</taxon>
        <taxon>Streptomycetaceae</taxon>
        <taxon>Streptomyces</taxon>
    </lineage>
</organism>
<feature type="region of interest" description="Disordered" evidence="1">
    <location>
        <begin position="138"/>
        <end position="176"/>
    </location>
</feature>
<proteinExistence type="predicted"/>
<dbReference type="EMBL" id="CP134500">
    <property type="protein sequence ID" value="WNF25732.1"/>
    <property type="molecule type" value="Genomic_DNA"/>
</dbReference>
<name>A0ABY9VS65_9ACTN</name>
<sequence>MGSSFSCCPRLVEQTSARASSRNLACSRASTPAPGARRSIILGATPVRPSTNSREDHERDAVVSREPQGAEQEVLHLRREVDGLRRALQTRPMIDVALGMVMATEGCSLDEAWLIMVNSSQRTNTKLHTLALRLTESSASPISPGFSHSAPPAWSRSDEADGENAAAPDRVNPVAT</sequence>
<dbReference type="InterPro" id="IPR005561">
    <property type="entry name" value="ANTAR"/>
</dbReference>
<keyword evidence="4" id="KW-1185">Reference proteome</keyword>
<dbReference type="Proteomes" id="UP001303236">
    <property type="component" value="Chromosome"/>
</dbReference>
<feature type="compositionally biased region" description="Basic and acidic residues" evidence="1">
    <location>
        <begin position="53"/>
        <end position="63"/>
    </location>
</feature>
<evidence type="ECO:0000313" key="3">
    <source>
        <dbReference type="EMBL" id="WNF25732.1"/>
    </source>
</evidence>
<dbReference type="InterPro" id="IPR036388">
    <property type="entry name" value="WH-like_DNA-bd_sf"/>
</dbReference>
<evidence type="ECO:0000256" key="1">
    <source>
        <dbReference type="SAM" id="MobiDB-lite"/>
    </source>
</evidence>
<dbReference type="Gene3D" id="1.10.10.10">
    <property type="entry name" value="Winged helix-like DNA-binding domain superfamily/Winged helix DNA-binding domain"/>
    <property type="match status" value="1"/>
</dbReference>
<feature type="region of interest" description="Disordered" evidence="1">
    <location>
        <begin position="42"/>
        <end position="71"/>
    </location>
</feature>
<feature type="domain" description="ANTAR" evidence="2">
    <location>
        <begin position="74"/>
        <end position="135"/>
    </location>
</feature>
<accession>A0ABY9VS65</accession>
<reference evidence="3 4" key="1">
    <citation type="submission" date="2023-09" db="EMBL/GenBank/DDBJ databases">
        <title>Genome completion map analysis of the actinomycetes C11-1.</title>
        <authorList>
            <person name="Qin P."/>
            <person name="Guan P."/>
        </authorList>
    </citation>
    <scope>NUCLEOTIDE SEQUENCE [LARGE SCALE GENOMIC DNA]</scope>
    <source>
        <strain evidence="3 4">C11-1</strain>
    </source>
</reference>
<protein>
    <submittedName>
        <fullName evidence="3">ANTAR domain-containing protein</fullName>
    </submittedName>
</protein>
<gene>
    <name evidence="3" type="ORF">RI138_02325</name>
</gene>
<dbReference type="SMART" id="SM01012">
    <property type="entry name" value="ANTAR"/>
    <property type="match status" value="1"/>
</dbReference>
<dbReference type="PROSITE" id="PS50921">
    <property type="entry name" value="ANTAR"/>
    <property type="match status" value="1"/>
</dbReference>
<evidence type="ECO:0000259" key="2">
    <source>
        <dbReference type="PROSITE" id="PS50921"/>
    </source>
</evidence>
<dbReference type="Pfam" id="PF03861">
    <property type="entry name" value="ANTAR"/>
    <property type="match status" value="1"/>
</dbReference>